<dbReference type="AlphaFoldDB" id="A0A815HI60"/>
<protein>
    <submittedName>
        <fullName evidence="2">Uncharacterized protein</fullName>
    </submittedName>
</protein>
<accession>A0A815HI60</accession>
<sequence length="231" mass="26603">MTSYKSKKVDQVQPKLEEKKQKNSENTNEKKHKTFGAAVAPKISPNKNSVSFAPIIPYYPHLKMQSIRISLFSDAFDPWANFIGMIVYGYNGQSDFTLNGKHCKAGYILIKRADAINHIQGDTMHKKLFKWFFGRDLDVEFSGGGFAYQNGKWKHNSFSFNTNQDFYHDNQKGMHHIEQEVLGRALTLLYINHQWTVNPNLSVKTILSSDNNGSSLFKELPVFISIPYYYF</sequence>
<organism evidence="2 3">
    <name type="scientific">Rotaria sordida</name>
    <dbReference type="NCBI Taxonomy" id="392033"/>
    <lineage>
        <taxon>Eukaryota</taxon>
        <taxon>Metazoa</taxon>
        <taxon>Spiralia</taxon>
        <taxon>Gnathifera</taxon>
        <taxon>Rotifera</taxon>
        <taxon>Eurotatoria</taxon>
        <taxon>Bdelloidea</taxon>
        <taxon>Philodinida</taxon>
        <taxon>Philodinidae</taxon>
        <taxon>Rotaria</taxon>
    </lineage>
</organism>
<feature type="region of interest" description="Disordered" evidence="1">
    <location>
        <begin position="1"/>
        <end position="38"/>
    </location>
</feature>
<dbReference type="OrthoDB" id="10047212at2759"/>
<evidence type="ECO:0000313" key="3">
    <source>
        <dbReference type="Proteomes" id="UP000663882"/>
    </source>
</evidence>
<dbReference type="EMBL" id="CAJNOO010003781">
    <property type="protein sequence ID" value="CAF1354427.1"/>
    <property type="molecule type" value="Genomic_DNA"/>
</dbReference>
<gene>
    <name evidence="2" type="ORF">RFH988_LOCUS32477</name>
</gene>
<dbReference type="Proteomes" id="UP000663882">
    <property type="component" value="Unassembled WGS sequence"/>
</dbReference>
<reference evidence="2" key="1">
    <citation type="submission" date="2021-02" db="EMBL/GenBank/DDBJ databases">
        <authorList>
            <person name="Nowell W R."/>
        </authorList>
    </citation>
    <scope>NUCLEOTIDE SEQUENCE</scope>
</reference>
<name>A0A815HI60_9BILA</name>
<comment type="caution">
    <text evidence="2">The sequence shown here is derived from an EMBL/GenBank/DDBJ whole genome shotgun (WGS) entry which is preliminary data.</text>
</comment>
<evidence type="ECO:0000256" key="1">
    <source>
        <dbReference type="SAM" id="MobiDB-lite"/>
    </source>
</evidence>
<feature type="compositionally biased region" description="Basic and acidic residues" evidence="1">
    <location>
        <begin position="7"/>
        <end position="29"/>
    </location>
</feature>
<evidence type="ECO:0000313" key="2">
    <source>
        <dbReference type="EMBL" id="CAF1354427.1"/>
    </source>
</evidence>
<proteinExistence type="predicted"/>